<accession>A0ABT4SC71</accession>
<comment type="caution">
    <text evidence="1">The sequence shown here is derived from an EMBL/GenBank/DDBJ whole genome shotgun (WGS) entry which is preliminary data.</text>
</comment>
<gene>
    <name evidence="1" type="ORF">OUY22_15390</name>
</gene>
<dbReference type="InterPro" id="IPR023375">
    <property type="entry name" value="ADC_dom_sf"/>
</dbReference>
<dbReference type="Pfam" id="PF09844">
    <property type="entry name" value="DUF2071"/>
    <property type="match status" value="1"/>
</dbReference>
<reference evidence="1" key="1">
    <citation type="submission" date="2022-11" db="EMBL/GenBank/DDBJ databases">
        <title>Nonomuraea corallina sp. nov., a new species of the genus Nonomuraea isolated from sea side sediment in Thai sea.</title>
        <authorList>
            <person name="Ngamcharungchit C."/>
            <person name="Matsumoto A."/>
            <person name="Suriyachadkun C."/>
            <person name="Panbangred W."/>
            <person name="Inahashi Y."/>
            <person name="Intra B."/>
        </authorList>
    </citation>
    <scope>NUCLEOTIDE SEQUENCE</scope>
    <source>
        <strain evidence="1">MCN248</strain>
    </source>
</reference>
<organism evidence="1 2">
    <name type="scientific">Nonomuraea corallina</name>
    <dbReference type="NCBI Taxonomy" id="2989783"/>
    <lineage>
        <taxon>Bacteria</taxon>
        <taxon>Bacillati</taxon>
        <taxon>Actinomycetota</taxon>
        <taxon>Actinomycetes</taxon>
        <taxon>Streptosporangiales</taxon>
        <taxon>Streptosporangiaceae</taxon>
        <taxon>Nonomuraea</taxon>
    </lineage>
</organism>
<sequence length="239" mass="27296">MRAPPSPRVARPVMYQRWSNMTFLHWRYPAETVQALVPPQFTVETFDGTAWVGMTPFLMEDVRAPGLPRLPWVSRFPETNLRTYVRDGRGRSGIWFFSLDAGRLPAMLGGRAGYWLPYHWSDMSVRIDAGHWRYRSRRIWPGPRGARCHAESKVGLVLTERERDGLAHFLTARFRLFSQVAGRTVTAEVEHPPWPLHRADLLELDQTLLDSAGLPDAGHDPLVHASPGVPSRIGMWRPI</sequence>
<protein>
    <submittedName>
        <fullName evidence="1">DUF2071 domain-containing protein</fullName>
    </submittedName>
</protein>
<dbReference type="RefSeq" id="WP_270155632.1">
    <property type="nucleotide sequence ID" value="NZ_JAPNNL010000051.1"/>
</dbReference>
<dbReference type="PANTHER" id="PTHR39186:SF1">
    <property type="entry name" value="DUF2071 DOMAIN-CONTAINING PROTEIN"/>
    <property type="match status" value="1"/>
</dbReference>
<name>A0ABT4SC71_9ACTN</name>
<dbReference type="InterPro" id="IPR018644">
    <property type="entry name" value="DUF2071"/>
</dbReference>
<dbReference type="Proteomes" id="UP001144036">
    <property type="component" value="Unassembled WGS sequence"/>
</dbReference>
<keyword evidence="2" id="KW-1185">Reference proteome</keyword>
<dbReference type="EMBL" id="JAPNNL010000051">
    <property type="protein sequence ID" value="MDA0634807.1"/>
    <property type="molecule type" value="Genomic_DNA"/>
</dbReference>
<dbReference type="SUPFAM" id="SSF160104">
    <property type="entry name" value="Acetoacetate decarboxylase-like"/>
    <property type="match status" value="1"/>
</dbReference>
<proteinExistence type="predicted"/>
<evidence type="ECO:0000313" key="2">
    <source>
        <dbReference type="Proteomes" id="UP001144036"/>
    </source>
</evidence>
<dbReference type="PANTHER" id="PTHR39186">
    <property type="entry name" value="DUF2071 FAMILY PROTEIN"/>
    <property type="match status" value="1"/>
</dbReference>
<evidence type="ECO:0000313" key="1">
    <source>
        <dbReference type="EMBL" id="MDA0634807.1"/>
    </source>
</evidence>